<keyword evidence="2" id="KW-1133">Transmembrane helix</keyword>
<proteinExistence type="predicted"/>
<dbReference type="Pfam" id="PF02470">
    <property type="entry name" value="MlaD"/>
    <property type="match status" value="1"/>
</dbReference>
<reference evidence="4 5" key="1">
    <citation type="submission" date="2017-02" db="EMBL/GenBank/DDBJ databases">
        <title>Genomic diversity within the haloalkaliphilic genus Thioalkalivibrio.</title>
        <authorList>
            <person name="Ahn A.-C."/>
            <person name="Meier-Kolthoff J."/>
            <person name="Overmars L."/>
            <person name="Richter M."/>
            <person name="Woyke T."/>
            <person name="Sorokin D.Y."/>
            <person name="Muyzer G."/>
        </authorList>
    </citation>
    <scope>NUCLEOTIDE SEQUENCE [LARGE SCALE GENOMIC DNA]</scope>
    <source>
        <strain evidence="4 5">HL17</strain>
    </source>
</reference>
<dbReference type="STRING" id="252474.B1A74_04760"/>
<evidence type="ECO:0000256" key="2">
    <source>
        <dbReference type="SAM" id="Phobius"/>
    </source>
</evidence>
<dbReference type="RefSeq" id="WP_024329480.1">
    <property type="nucleotide sequence ID" value="NZ_MUZR01000013.1"/>
</dbReference>
<evidence type="ECO:0000313" key="4">
    <source>
        <dbReference type="EMBL" id="OOC10595.1"/>
    </source>
</evidence>
<dbReference type="EMBL" id="MUZR01000013">
    <property type="protein sequence ID" value="OOC10595.1"/>
    <property type="molecule type" value="Genomic_DNA"/>
</dbReference>
<keyword evidence="2" id="KW-0472">Membrane</keyword>
<feature type="domain" description="Mce/MlaD" evidence="3">
    <location>
        <begin position="45"/>
        <end position="139"/>
    </location>
</feature>
<dbReference type="PANTHER" id="PTHR36698:SF2">
    <property type="entry name" value="MCE_MLAD DOMAIN-CONTAINING PROTEIN"/>
    <property type="match status" value="1"/>
</dbReference>
<dbReference type="InterPro" id="IPR003399">
    <property type="entry name" value="Mce/MlaD"/>
</dbReference>
<name>A0A1V2ZZT9_9GAMM</name>
<dbReference type="Proteomes" id="UP000189177">
    <property type="component" value="Unassembled WGS sequence"/>
</dbReference>
<keyword evidence="2" id="KW-0812">Transmembrane</keyword>
<gene>
    <name evidence="4" type="ORF">B1A74_04760</name>
</gene>
<keyword evidence="5" id="KW-1185">Reference proteome</keyword>
<feature type="compositionally biased region" description="Basic and acidic residues" evidence="1">
    <location>
        <begin position="333"/>
        <end position="343"/>
    </location>
</feature>
<sequence length="343" mass="38225">MSARQHFRLGLFILGGLASLVIILLIATAGNFFRPSMMIETYMDSSVQGLEVGAPVKFRGVQIGEVTRLGFTSVEYEQDVPPAERKRYVLVRARLWPDRFATTPQEALFEDDVLEQLVEAGLRVRMAAQGITGMNYLEADFADPAEHPPLDHPWDPEYAYLPSAPSITMQFIEYAEKLLERIDDIDIEGVVGNLNSLLVNLDDTVSSIDVEGIAGRADDLIGELETTATSAERIMESVENLLDHPDTQALPGETRETMRQLRRTAEQAEIGELVARIEGMVERLDRGVEVNEAKLAETLEELQSTTRSLRSLSEDVRRNPAGTLFGAPPPRSIMDRDNRGEER</sequence>
<organism evidence="4 5">
    <name type="scientific">Thioalkalivibrio halophilus</name>
    <dbReference type="NCBI Taxonomy" id="252474"/>
    <lineage>
        <taxon>Bacteria</taxon>
        <taxon>Pseudomonadati</taxon>
        <taxon>Pseudomonadota</taxon>
        <taxon>Gammaproteobacteria</taxon>
        <taxon>Chromatiales</taxon>
        <taxon>Ectothiorhodospiraceae</taxon>
        <taxon>Thioalkalivibrio</taxon>
    </lineage>
</organism>
<dbReference type="OrthoDB" id="9806984at2"/>
<feature type="region of interest" description="Disordered" evidence="1">
    <location>
        <begin position="304"/>
        <end position="343"/>
    </location>
</feature>
<comment type="caution">
    <text evidence="4">The sequence shown here is derived from an EMBL/GenBank/DDBJ whole genome shotgun (WGS) entry which is preliminary data.</text>
</comment>
<feature type="transmembrane region" description="Helical" evidence="2">
    <location>
        <begin position="12"/>
        <end position="33"/>
    </location>
</feature>
<accession>A0A1V2ZZT9</accession>
<evidence type="ECO:0000313" key="5">
    <source>
        <dbReference type="Proteomes" id="UP000189177"/>
    </source>
</evidence>
<evidence type="ECO:0000259" key="3">
    <source>
        <dbReference type="Pfam" id="PF02470"/>
    </source>
</evidence>
<protein>
    <submittedName>
        <fullName evidence="4">Cell entry protein</fullName>
    </submittedName>
</protein>
<dbReference type="PANTHER" id="PTHR36698">
    <property type="entry name" value="BLL5892 PROTEIN"/>
    <property type="match status" value="1"/>
</dbReference>
<dbReference type="AlphaFoldDB" id="A0A1V2ZZT9"/>
<evidence type="ECO:0000256" key="1">
    <source>
        <dbReference type="SAM" id="MobiDB-lite"/>
    </source>
</evidence>